<reference evidence="2" key="1">
    <citation type="journal article" date="2012" name="Nat. Biotechnol.">
        <title>Reference genome sequence of the model plant Setaria.</title>
        <authorList>
            <person name="Bennetzen J.L."/>
            <person name="Schmutz J."/>
            <person name="Wang H."/>
            <person name="Percifield R."/>
            <person name="Hawkins J."/>
            <person name="Pontaroli A.C."/>
            <person name="Estep M."/>
            <person name="Feng L."/>
            <person name="Vaughn J.N."/>
            <person name="Grimwood J."/>
            <person name="Jenkins J."/>
            <person name="Barry K."/>
            <person name="Lindquist E."/>
            <person name="Hellsten U."/>
            <person name="Deshpande S."/>
            <person name="Wang X."/>
            <person name="Wu X."/>
            <person name="Mitros T."/>
            <person name="Triplett J."/>
            <person name="Yang X."/>
            <person name="Ye C.Y."/>
            <person name="Mauro-Herrera M."/>
            <person name="Wang L."/>
            <person name="Li P."/>
            <person name="Sharma M."/>
            <person name="Sharma R."/>
            <person name="Ronald P.C."/>
            <person name="Panaud O."/>
            <person name="Kellogg E.A."/>
            <person name="Brutnell T.P."/>
            <person name="Doust A.N."/>
            <person name="Tuskan G.A."/>
            <person name="Rokhsar D."/>
            <person name="Devos K.M."/>
        </authorList>
    </citation>
    <scope>NUCLEOTIDE SEQUENCE [LARGE SCALE GENOMIC DNA]</scope>
    <source>
        <strain evidence="2">Yugu1</strain>
    </source>
</reference>
<accession>A0A368RQZ4</accession>
<proteinExistence type="predicted"/>
<dbReference type="InterPro" id="IPR005174">
    <property type="entry name" value="KIB1-4_b-propeller"/>
</dbReference>
<dbReference type="PANTHER" id="PTHR45560:SF4">
    <property type="entry name" value="OS04G0164500 PROTEIN"/>
    <property type="match status" value="1"/>
</dbReference>
<dbReference type="AlphaFoldDB" id="A0A368RQZ4"/>
<dbReference type="OrthoDB" id="642536at2759"/>
<sequence>MAHSRDNFIDRLPPDLLAEIHGCLGFVDRIVFTIACGVHSWSMLKPEVPCLVHSGVALDRHATACTADPAMHDYIVLGSSAGWLITADAELPAITTIPFLCPLHSGDAFCLHLGPFAEARFGGQSQTADGTYDGACMRLWFYHKVVLSSGSPTSPRSYAAMLIRWSMVGKGSNTSTHTTGSMRLWFYRKVVLSFGSPTSPRSYAAMLILSHHFGAPAFTTVESPGCFEDAIHHDGSFYSATYSGTVEAWDHGGGDCEFVSRVVAPRLAFEENHLSRKYLAAAPNGRLMAMLKYLEEERPWLQQGHAGLLQGACPRQEAGAVGETTDIGGAALFVGVNGTLCVPTRDHGGLHLLHRRRCRTGLAAP</sequence>
<protein>
    <recommendedName>
        <fullName evidence="1">KIB1-4 beta-propeller domain-containing protein</fullName>
    </recommendedName>
</protein>
<evidence type="ECO:0000313" key="2">
    <source>
        <dbReference type="EMBL" id="RCV32647.1"/>
    </source>
</evidence>
<dbReference type="STRING" id="4555.A0A368RQZ4"/>
<name>A0A368RQZ4_SETIT</name>
<feature type="domain" description="KIB1-4 beta-propeller" evidence="1">
    <location>
        <begin position="64"/>
        <end position="349"/>
    </location>
</feature>
<evidence type="ECO:0000259" key="1">
    <source>
        <dbReference type="Pfam" id="PF03478"/>
    </source>
</evidence>
<organism evidence="2">
    <name type="scientific">Setaria italica</name>
    <name type="common">Foxtail millet</name>
    <name type="synonym">Panicum italicum</name>
    <dbReference type="NCBI Taxonomy" id="4555"/>
    <lineage>
        <taxon>Eukaryota</taxon>
        <taxon>Viridiplantae</taxon>
        <taxon>Streptophyta</taxon>
        <taxon>Embryophyta</taxon>
        <taxon>Tracheophyta</taxon>
        <taxon>Spermatophyta</taxon>
        <taxon>Magnoliopsida</taxon>
        <taxon>Liliopsida</taxon>
        <taxon>Poales</taxon>
        <taxon>Poaceae</taxon>
        <taxon>PACMAD clade</taxon>
        <taxon>Panicoideae</taxon>
        <taxon>Panicodae</taxon>
        <taxon>Paniceae</taxon>
        <taxon>Cenchrinae</taxon>
        <taxon>Setaria</taxon>
    </lineage>
</organism>
<dbReference type="PANTHER" id="PTHR45560">
    <property type="entry name" value="OS04G0163150 PROTEIN-RELATED"/>
    <property type="match status" value="1"/>
</dbReference>
<dbReference type="Pfam" id="PF03478">
    <property type="entry name" value="Beta-prop_KIB1-4"/>
    <property type="match status" value="1"/>
</dbReference>
<gene>
    <name evidence="2" type="ORF">SETIT_7G019300v2</name>
</gene>
<reference evidence="2" key="2">
    <citation type="submission" date="2015-07" db="EMBL/GenBank/DDBJ databases">
        <authorList>
            <person name="Noorani M."/>
        </authorList>
    </citation>
    <scope>NUCLEOTIDE SEQUENCE</scope>
    <source>
        <strain evidence="2">Yugu1</strain>
    </source>
</reference>
<dbReference type="EMBL" id="CM003534">
    <property type="protein sequence ID" value="RCV32647.1"/>
    <property type="molecule type" value="Genomic_DNA"/>
</dbReference>